<dbReference type="KEGG" id="lcc:B488_10290"/>
<dbReference type="eggNOG" id="COG0559">
    <property type="taxonomic scope" value="Bacteria"/>
</dbReference>
<protein>
    <submittedName>
        <fullName evidence="11">High-affinity branched-chain amino acid transport system permease protein LivH</fullName>
    </submittedName>
</protein>
<dbReference type="RefSeq" id="WP_015273446.1">
    <property type="nucleotide sequence ID" value="NC_019907.1"/>
</dbReference>
<keyword evidence="2" id="KW-0813">Transport</keyword>
<keyword evidence="5 10" id="KW-0812">Transmembrane</keyword>
<reference evidence="11 12" key="1">
    <citation type="journal article" date="2012" name="Stand. Genomic Sci.">
        <title>Complete genome sequence of Liberibacter crescens BT-1.</title>
        <authorList>
            <person name="Leonard M.T."/>
            <person name="Fagen J.R."/>
            <person name="Davis-Richardson A.G."/>
            <person name="Davis M.J."/>
            <person name="Triplett E.W."/>
        </authorList>
    </citation>
    <scope>NUCLEOTIDE SEQUENCE [LARGE SCALE GENOMIC DNA]</scope>
    <source>
        <strain evidence="11 12">BT-1</strain>
    </source>
</reference>
<dbReference type="STRING" id="1215343.B488_10290"/>
<keyword evidence="3" id="KW-1003">Cell membrane</keyword>
<keyword evidence="8 10" id="KW-0472">Membrane</keyword>
<evidence type="ECO:0000256" key="8">
    <source>
        <dbReference type="ARBA" id="ARBA00023136"/>
    </source>
</evidence>
<dbReference type="GO" id="GO:0042941">
    <property type="term" value="P:D-alanine transmembrane transport"/>
    <property type="evidence" value="ECO:0007669"/>
    <property type="project" value="TreeGrafter"/>
</dbReference>
<evidence type="ECO:0000256" key="4">
    <source>
        <dbReference type="ARBA" id="ARBA00022519"/>
    </source>
</evidence>
<feature type="transmembrane region" description="Helical" evidence="10">
    <location>
        <begin position="67"/>
        <end position="88"/>
    </location>
</feature>
<dbReference type="CDD" id="cd06582">
    <property type="entry name" value="TM_PBP1_LivH_like"/>
    <property type="match status" value="1"/>
</dbReference>
<evidence type="ECO:0000256" key="3">
    <source>
        <dbReference type="ARBA" id="ARBA00022475"/>
    </source>
</evidence>
<dbReference type="InterPro" id="IPR001851">
    <property type="entry name" value="ABC_transp_permease"/>
</dbReference>
<dbReference type="PANTHER" id="PTHR11795">
    <property type="entry name" value="BRANCHED-CHAIN AMINO ACID TRANSPORT SYSTEM PERMEASE PROTEIN LIVH"/>
    <property type="match status" value="1"/>
</dbReference>
<proteinExistence type="inferred from homology"/>
<dbReference type="HOGENOM" id="CLU_039929_3_0_5"/>
<evidence type="ECO:0000256" key="9">
    <source>
        <dbReference type="ARBA" id="ARBA00037998"/>
    </source>
</evidence>
<comment type="similarity">
    <text evidence="9">Belongs to the binding-protein-dependent transport system permease family. LivHM subfamily.</text>
</comment>
<sequence>MNYFIQQLINGLALGSIYGLIAIGYTMVYGIMRMINFANGDIFMLGGFSGFIIFSVLTTSFPELSIIVVLAIMLMGAVFVCSLWNWSVERIAYRPLRKSFRLAPLVTSIGVSISITNFVQASQGSYNKAIPPLMNEIYKLGKLDISLKQIVVISVTLVLLSIFWFVVNKTAFGRAQRASEQDATMTALLGINVDKIISITFVVAASLAAIAGIMYLIYYGVISFYSGYLPGIKAFTAAVLGGIGSMSGAVLGGVLVGLIESFWSAYLPVGYKDIATFSILILVLLFKPTGILGRPEVEKV</sequence>
<feature type="transmembrane region" description="Helical" evidence="10">
    <location>
        <begin position="42"/>
        <end position="61"/>
    </location>
</feature>
<organism evidence="11 12">
    <name type="scientific">Liberibacter crescens (strain BT-1)</name>
    <dbReference type="NCBI Taxonomy" id="1215343"/>
    <lineage>
        <taxon>Bacteria</taxon>
        <taxon>Pseudomonadati</taxon>
        <taxon>Pseudomonadota</taxon>
        <taxon>Alphaproteobacteria</taxon>
        <taxon>Hyphomicrobiales</taxon>
        <taxon>Rhizobiaceae</taxon>
        <taxon>Liberibacter</taxon>
    </lineage>
</organism>
<dbReference type="GO" id="GO:0005886">
    <property type="term" value="C:plasma membrane"/>
    <property type="evidence" value="ECO:0007669"/>
    <property type="project" value="UniProtKB-SubCell"/>
</dbReference>
<evidence type="ECO:0000256" key="5">
    <source>
        <dbReference type="ARBA" id="ARBA00022692"/>
    </source>
</evidence>
<dbReference type="PATRIC" id="fig|1215343.11.peg.1057"/>
<evidence type="ECO:0000256" key="6">
    <source>
        <dbReference type="ARBA" id="ARBA00022970"/>
    </source>
</evidence>
<feature type="transmembrane region" description="Helical" evidence="10">
    <location>
        <begin position="150"/>
        <end position="167"/>
    </location>
</feature>
<dbReference type="Proteomes" id="UP000010799">
    <property type="component" value="Chromosome"/>
</dbReference>
<dbReference type="GO" id="GO:1903806">
    <property type="term" value="P:L-isoleucine import across plasma membrane"/>
    <property type="evidence" value="ECO:0007669"/>
    <property type="project" value="TreeGrafter"/>
</dbReference>
<dbReference type="AlphaFoldDB" id="L0EXD3"/>
<feature type="transmembrane region" description="Helical" evidence="10">
    <location>
        <begin position="265"/>
        <end position="286"/>
    </location>
</feature>
<gene>
    <name evidence="11" type="ordered locus">B488_10290</name>
</gene>
<evidence type="ECO:0000313" key="12">
    <source>
        <dbReference type="Proteomes" id="UP000010799"/>
    </source>
</evidence>
<evidence type="ECO:0000313" key="11">
    <source>
        <dbReference type="EMBL" id="AGA65021.1"/>
    </source>
</evidence>
<feature type="transmembrane region" description="Helical" evidence="10">
    <location>
        <begin position="12"/>
        <end position="30"/>
    </location>
</feature>
<evidence type="ECO:0000256" key="7">
    <source>
        <dbReference type="ARBA" id="ARBA00022989"/>
    </source>
</evidence>
<keyword evidence="6" id="KW-0029">Amino-acid transport</keyword>
<accession>L0EXD3</accession>
<feature type="transmembrane region" description="Helical" evidence="10">
    <location>
        <begin position="234"/>
        <end position="259"/>
    </location>
</feature>
<keyword evidence="7 10" id="KW-1133">Transmembrane helix</keyword>
<dbReference type="PANTHER" id="PTHR11795:SF371">
    <property type="entry name" value="HIGH-AFFINITY BRANCHED-CHAIN AMINO ACID TRANSPORT SYSTEM PERMEASE PROTEIN LIVH"/>
    <property type="match status" value="1"/>
</dbReference>
<dbReference type="InterPro" id="IPR052157">
    <property type="entry name" value="BCAA_transport_permease"/>
</dbReference>
<dbReference type="Pfam" id="PF02653">
    <property type="entry name" value="BPD_transp_2"/>
    <property type="match status" value="1"/>
</dbReference>
<evidence type="ECO:0000256" key="10">
    <source>
        <dbReference type="SAM" id="Phobius"/>
    </source>
</evidence>
<dbReference type="GO" id="GO:0015190">
    <property type="term" value="F:L-leucine transmembrane transporter activity"/>
    <property type="evidence" value="ECO:0007669"/>
    <property type="project" value="TreeGrafter"/>
</dbReference>
<dbReference type="GO" id="GO:0015808">
    <property type="term" value="P:L-alanine transport"/>
    <property type="evidence" value="ECO:0007669"/>
    <property type="project" value="TreeGrafter"/>
</dbReference>
<evidence type="ECO:0000256" key="1">
    <source>
        <dbReference type="ARBA" id="ARBA00004651"/>
    </source>
</evidence>
<dbReference type="EMBL" id="CP003789">
    <property type="protein sequence ID" value="AGA65021.1"/>
    <property type="molecule type" value="Genomic_DNA"/>
</dbReference>
<keyword evidence="4" id="KW-0997">Cell inner membrane</keyword>
<name>L0EXD3_LIBCB</name>
<feature type="transmembrane region" description="Helical" evidence="10">
    <location>
        <begin position="196"/>
        <end position="222"/>
    </location>
</feature>
<dbReference type="GO" id="GO:0015188">
    <property type="term" value="F:L-isoleucine transmembrane transporter activity"/>
    <property type="evidence" value="ECO:0007669"/>
    <property type="project" value="TreeGrafter"/>
</dbReference>
<evidence type="ECO:0000256" key="2">
    <source>
        <dbReference type="ARBA" id="ARBA00022448"/>
    </source>
</evidence>
<dbReference type="GO" id="GO:0015192">
    <property type="term" value="F:L-phenylalanine transmembrane transporter activity"/>
    <property type="evidence" value="ECO:0007669"/>
    <property type="project" value="TreeGrafter"/>
</dbReference>
<dbReference type="GO" id="GO:0005304">
    <property type="term" value="F:L-valine transmembrane transporter activity"/>
    <property type="evidence" value="ECO:0007669"/>
    <property type="project" value="TreeGrafter"/>
</dbReference>
<comment type="subcellular location">
    <subcellularLocation>
        <location evidence="1">Cell membrane</location>
        <topology evidence="1">Multi-pass membrane protein</topology>
    </subcellularLocation>
</comment>
<keyword evidence="12" id="KW-1185">Reference proteome</keyword>